<dbReference type="AlphaFoldDB" id="A0AAW1T1F9"/>
<comment type="caution">
    <text evidence="2">The sequence shown here is derived from an EMBL/GenBank/DDBJ whole genome shotgun (WGS) entry which is preliminary data.</text>
</comment>
<evidence type="ECO:0000256" key="1">
    <source>
        <dbReference type="SAM" id="MobiDB-lite"/>
    </source>
</evidence>
<accession>A0AAW1T1F9</accession>
<evidence type="ECO:0000313" key="3">
    <source>
        <dbReference type="Proteomes" id="UP001485043"/>
    </source>
</evidence>
<protein>
    <submittedName>
        <fullName evidence="2">Uncharacterized protein</fullName>
    </submittedName>
</protein>
<reference evidence="2 3" key="1">
    <citation type="journal article" date="2024" name="Nat. Commun.">
        <title>Phylogenomics reveals the evolutionary origins of lichenization in chlorophyte algae.</title>
        <authorList>
            <person name="Puginier C."/>
            <person name="Libourel C."/>
            <person name="Otte J."/>
            <person name="Skaloud P."/>
            <person name="Haon M."/>
            <person name="Grisel S."/>
            <person name="Petersen M."/>
            <person name="Berrin J.G."/>
            <person name="Delaux P.M."/>
            <person name="Dal Grande F."/>
            <person name="Keller J."/>
        </authorList>
    </citation>
    <scope>NUCLEOTIDE SEQUENCE [LARGE SCALE GENOMIC DNA]</scope>
    <source>
        <strain evidence="2 3">SAG 2523</strain>
    </source>
</reference>
<name>A0AAW1T1F9_9CHLO</name>
<feature type="non-terminal residue" evidence="2">
    <location>
        <position position="1"/>
    </location>
</feature>
<dbReference type="Proteomes" id="UP001485043">
    <property type="component" value="Unassembled WGS sequence"/>
</dbReference>
<feature type="region of interest" description="Disordered" evidence="1">
    <location>
        <begin position="56"/>
        <end position="75"/>
    </location>
</feature>
<gene>
    <name evidence="2" type="ORF">WJX84_005794</name>
</gene>
<dbReference type="EMBL" id="JALJOV010000454">
    <property type="protein sequence ID" value="KAK9863576.1"/>
    <property type="molecule type" value="Genomic_DNA"/>
</dbReference>
<keyword evidence="3" id="KW-1185">Reference proteome</keyword>
<evidence type="ECO:0000313" key="2">
    <source>
        <dbReference type="EMBL" id="KAK9863576.1"/>
    </source>
</evidence>
<organism evidence="2 3">
    <name type="scientific">Apatococcus fuscideae</name>
    <dbReference type="NCBI Taxonomy" id="2026836"/>
    <lineage>
        <taxon>Eukaryota</taxon>
        <taxon>Viridiplantae</taxon>
        <taxon>Chlorophyta</taxon>
        <taxon>core chlorophytes</taxon>
        <taxon>Trebouxiophyceae</taxon>
        <taxon>Chlorellales</taxon>
        <taxon>Chlorellaceae</taxon>
        <taxon>Apatococcus</taxon>
    </lineage>
</organism>
<sequence length="75" mass="7771">ANAVWEGGIIHAPVAHADEGNRDSGRGLFGGLFGGAEKKADDISTRPSTLVRYLSEGAPSIGDRTKEGFQDGADT</sequence>
<proteinExistence type="predicted"/>